<dbReference type="InterPro" id="IPR011990">
    <property type="entry name" value="TPR-like_helical_dom_sf"/>
</dbReference>
<protein>
    <submittedName>
        <fullName evidence="1">Putative transcriptional regulator</fullName>
    </submittedName>
</protein>
<dbReference type="RefSeq" id="WP_003956820.1">
    <property type="nucleotide sequence ID" value="NZ_CM000913.1"/>
</dbReference>
<dbReference type="GeneID" id="93730866"/>
<accession>B5GY18</accession>
<dbReference type="KEGG" id="sclf:BB341_15615"/>
<dbReference type="EMBL" id="CM000913">
    <property type="protein sequence ID" value="EFG07650.1"/>
    <property type="molecule type" value="Genomic_DNA"/>
</dbReference>
<evidence type="ECO:0000313" key="2">
    <source>
        <dbReference type="Proteomes" id="UP000002357"/>
    </source>
</evidence>
<dbReference type="OrthoDB" id="3213425at2"/>
<sequence>MQSTAALLGYGRSDDVHGESLAVHPLTFVRQSRGWGKAEFARLMQARGKLLGIPLATNRTTVWKWEQEPDADAQRVLSDLLSVPYERARVEGWPRWLPVWEVTGLTAPWTEAGTVEALADLVGSGRLDRRGFLTITGATLTGLAASWVEAPSAFASAINGDRVTDVMVSTIEQRVSTLRTLDDQLGGARLLEQARGDLSLVTGLLSGGRYTDDIRVRLYALAARASHLTGWMAYDAGLRSAGQRYYVGALRSARTGGDDAFGAFILAEMGVHVSEAGRTAERVDLISTGIDNAPRTLSPSAQCFLYLHKAEALSRDGDHQRAGTALNRAAALWERQTAGDAPDWFGEGQVKSTEGKVLLRAGQVERATRSLETSVERAAPRDKAVRSSRLAEARLAGGDLEGALDAANYGAALLEDKVSSVRALERLKEFSAQLEPHRAVPTVREFRERLQAVPAAA</sequence>
<dbReference type="Proteomes" id="UP000002357">
    <property type="component" value="Chromosome"/>
</dbReference>
<dbReference type="eggNOG" id="COG0457">
    <property type="taxonomic scope" value="Bacteria"/>
</dbReference>
<reference evidence="1 2" key="1">
    <citation type="journal article" date="2010" name="Genome Biol. Evol.">
        <title>The sequence of a 1.8-mb bacterial linear plasmid reveals a rich evolutionary reservoir of secondary metabolic pathways.</title>
        <authorList>
            <person name="Medema M.H."/>
            <person name="Trefzer A."/>
            <person name="Kovalchuk A."/>
            <person name="van den Berg M."/>
            <person name="Mueller U."/>
            <person name="Heijne W."/>
            <person name="Wu L."/>
            <person name="Alam M.T."/>
            <person name="Ronning C.M."/>
            <person name="Nierman W.C."/>
            <person name="Bovenberg R.A.L."/>
            <person name="Breitling R."/>
            <person name="Takano E."/>
        </authorList>
    </citation>
    <scope>NUCLEOTIDE SEQUENCE [LARGE SCALE GENOMIC DNA]</scope>
    <source>
        <strain evidence="2">ATCC 27064 / DSM 738 / JCM 4710 / NBRC 13307 / NCIMB 12785 / NRRL 3585 / VKM Ac-602</strain>
    </source>
</reference>
<dbReference type="AlphaFoldDB" id="B5GY18"/>
<keyword evidence="2" id="KW-1185">Reference proteome</keyword>
<evidence type="ECO:0000313" key="1">
    <source>
        <dbReference type="EMBL" id="EFG07650.1"/>
    </source>
</evidence>
<dbReference type="Gene3D" id="1.25.40.10">
    <property type="entry name" value="Tetratricopeptide repeat domain"/>
    <property type="match status" value="1"/>
</dbReference>
<name>B5GY18_STRCL</name>
<dbReference type="SUPFAM" id="SSF48452">
    <property type="entry name" value="TPR-like"/>
    <property type="match status" value="1"/>
</dbReference>
<gene>
    <name evidence="1" type="ORF">SCLAV_2578</name>
</gene>
<proteinExistence type="predicted"/>
<organism evidence="1 2">
    <name type="scientific">Streptomyces clavuligerus</name>
    <dbReference type="NCBI Taxonomy" id="1901"/>
    <lineage>
        <taxon>Bacteria</taxon>
        <taxon>Bacillati</taxon>
        <taxon>Actinomycetota</taxon>
        <taxon>Actinomycetes</taxon>
        <taxon>Kitasatosporales</taxon>
        <taxon>Streptomycetaceae</taxon>
        <taxon>Streptomyces</taxon>
    </lineage>
</organism>
<dbReference type="STRING" id="1901.BB341_15615"/>